<dbReference type="OrthoDB" id="10382395at2759"/>
<sequence length="118" mass="12871">ATRDYNLPEAPHTSFGPAPPAETKTVDLGNEVTEYLVISYWTTTNEFGGLITTSSTRTYSPPPVTVTATTAADYVESDWISFFITTNEKGEIITDSTLFNATRDYNLPEAPHTSFGPA</sequence>
<dbReference type="Proteomes" id="UP000769157">
    <property type="component" value="Unassembled WGS sequence"/>
</dbReference>
<dbReference type="RefSeq" id="XP_046060227.1">
    <property type="nucleotide sequence ID" value="XM_046206027.1"/>
</dbReference>
<dbReference type="GeneID" id="70236863"/>
<evidence type="ECO:0000313" key="2">
    <source>
        <dbReference type="EMBL" id="KAH3663894.1"/>
    </source>
</evidence>
<feature type="region of interest" description="Disordered" evidence="1">
    <location>
        <begin position="1"/>
        <end position="24"/>
    </location>
</feature>
<feature type="non-terminal residue" evidence="2">
    <location>
        <position position="1"/>
    </location>
</feature>
<accession>A0A9P8P2J5</accession>
<organism evidence="2 3">
    <name type="scientific">Ogataea philodendri</name>
    <dbReference type="NCBI Taxonomy" id="1378263"/>
    <lineage>
        <taxon>Eukaryota</taxon>
        <taxon>Fungi</taxon>
        <taxon>Dikarya</taxon>
        <taxon>Ascomycota</taxon>
        <taxon>Saccharomycotina</taxon>
        <taxon>Pichiomycetes</taxon>
        <taxon>Pichiales</taxon>
        <taxon>Pichiaceae</taxon>
        <taxon>Ogataea</taxon>
    </lineage>
</organism>
<evidence type="ECO:0000256" key="1">
    <source>
        <dbReference type="SAM" id="MobiDB-lite"/>
    </source>
</evidence>
<dbReference type="EMBL" id="JAEUBE010000361">
    <property type="protein sequence ID" value="KAH3663894.1"/>
    <property type="molecule type" value="Genomic_DNA"/>
</dbReference>
<feature type="non-terminal residue" evidence="2">
    <location>
        <position position="118"/>
    </location>
</feature>
<gene>
    <name evidence="2" type="ORF">OGAPHI_004899</name>
</gene>
<name>A0A9P8P2J5_9ASCO</name>
<protein>
    <submittedName>
        <fullName evidence="2">Uncharacterized protein</fullName>
    </submittedName>
</protein>
<reference evidence="2" key="2">
    <citation type="submission" date="2021-01" db="EMBL/GenBank/DDBJ databases">
        <authorList>
            <person name="Schikora-Tamarit M.A."/>
        </authorList>
    </citation>
    <scope>NUCLEOTIDE SEQUENCE</scope>
    <source>
        <strain evidence="2">CBS6075</strain>
    </source>
</reference>
<evidence type="ECO:0000313" key="3">
    <source>
        <dbReference type="Proteomes" id="UP000769157"/>
    </source>
</evidence>
<reference evidence="2" key="1">
    <citation type="journal article" date="2021" name="Open Biol.">
        <title>Shared evolutionary footprints suggest mitochondrial oxidative damage underlies multiple complex I losses in fungi.</title>
        <authorList>
            <person name="Schikora-Tamarit M.A."/>
            <person name="Marcet-Houben M."/>
            <person name="Nosek J."/>
            <person name="Gabaldon T."/>
        </authorList>
    </citation>
    <scope>NUCLEOTIDE SEQUENCE</scope>
    <source>
        <strain evidence="2">CBS6075</strain>
    </source>
</reference>
<keyword evidence="3" id="KW-1185">Reference proteome</keyword>
<comment type="caution">
    <text evidence="2">The sequence shown here is derived from an EMBL/GenBank/DDBJ whole genome shotgun (WGS) entry which is preliminary data.</text>
</comment>
<proteinExistence type="predicted"/>
<dbReference type="AlphaFoldDB" id="A0A9P8P2J5"/>